<organism evidence="1 2">
    <name type="scientific">Paramecium sonneborni</name>
    <dbReference type="NCBI Taxonomy" id="65129"/>
    <lineage>
        <taxon>Eukaryota</taxon>
        <taxon>Sar</taxon>
        <taxon>Alveolata</taxon>
        <taxon>Ciliophora</taxon>
        <taxon>Intramacronucleata</taxon>
        <taxon>Oligohymenophorea</taxon>
        <taxon>Peniculida</taxon>
        <taxon>Parameciidae</taxon>
        <taxon>Paramecium</taxon>
    </lineage>
</organism>
<evidence type="ECO:0000313" key="2">
    <source>
        <dbReference type="Proteomes" id="UP000692954"/>
    </source>
</evidence>
<keyword evidence="2" id="KW-1185">Reference proteome</keyword>
<sequence>MNQYCLTCIPGENRIVSDDFKCQCIENYGDNNGTTNICFTKLYQLSQLVIILVEDVKILNQLVVQLVQKSQIDI</sequence>
<gene>
    <name evidence="1" type="ORF">PSON_ATCC_30995.1.T1700117</name>
</gene>
<name>A0A8S1RFW9_9CILI</name>
<proteinExistence type="predicted"/>
<dbReference type="AlphaFoldDB" id="A0A8S1RFW9"/>
<reference evidence="1" key="1">
    <citation type="submission" date="2021-01" db="EMBL/GenBank/DDBJ databases">
        <authorList>
            <consortium name="Genoscope - CEA"/>
            <person name="William W."/>
        </authorList>
    </citation>
    <scope>NUCLEOTIDE SEQUENCE</scope>
</reference>
<protein>
    <submittedName>
        <fullName evidence="1">Uncharacterized protein</fullName>
    </submittedName>
</protein>
<dbReference type="EMBL" id="CAJJDN010000170">
    <property type="protein sequence ID" value="CAD8126818.1"/>
    <property type="molecule type" value="Genomic_DNA"/>
</dbReference>
<comment type="caution">
    <text evidence="1">The sequence shown here is derived from an EMBL/GenBank/DDBJ whole genome shotgun (WGS) entry which is preliminary data.</text>
</comment>
<accession>A0A8S1RFW9</accession>
<evidence type="ECO:0000313" key="1">
    <source>
        <dbReference type="EMBL" id="CAD8126818.1"/>
    </source>
</evidence>
<dbReference type="Proteomes" id="UP000692954">
    <property type="component" value="Unassembled WGS sequence"/>
</dbReference>